<dbReference type="Pfam" id="PF01258">
    <property type="entry name" value="zf-dskA_traR"/>
    <property type="match status" value="1"/>
</dbReference>
<evidence type="ECO:0000256" key="1">
    <source>
        <dbReference type="ARBA" id="ARBA00022723"/>
    </source>
</evidence>
<dbReference type="Gene3D" id="1.20.120.910">
    <property type="entry name" value="DksA, coiled-coil domain"/>
    <property type="match status" value="1"/>
</dbReference>
<feature type="compositionally biased region" description="Basic and acidic residues" evidence="4">
    <location>
        <begin position="33"/>
        <end position="45"/>
    </location>
</feature>
<evidence type="ECO:0000256" key="4">
    <source>
        <dbReference type="SAM" id="MobiDB-lite"/>
    </source>
</evidence>
<gene>
    <name evidence="6" type="primary">dksA_18</name>
    <name evidence="6" type="ORF">GALL_368310</name>
</gene>
<dbReference type="PANTHER" id="PTHR33823:SF4">
    <property type="entry name" value="GENERAL STRESS PROTEIN 16O"/>
    <property type="match status" value="1"/>
</dbReference>
<dbReference type="AlphaFoldDB" id="A0A1J5QZS6"/>
<keyword evidence="3" id="KW-0862">Zinc</keyword>
<evidence type="ECO:0000256" key="2">
    <source>
        <dbReference type="ARBA" id="ARBA00022771"/>
    </source>
</evidence>
<reference evidence="6" key="1">
    <citation type="submission" date="2016-10" db="EMBL/GenBank/DDBJ databases">
        <title>Sequence of Gallionella enrichment culture.</title>
        <authorList>
            <person name="Poehlein A."/>
            <person name="Muehling M."/>
            <person name="Daniel R."/>
        </authorList>
    </citation>
    <scope>NUCLEOTIDE SEQUENCE</scope>
</reference>
<feature type="region of interest" description="Disordered" evidence="4">
    <location>
        <begin position="33"/>
        <end position="53"/>
    </location>
</feature>
<feature type="domain" description="Zinc finger DksA/TraR C4-type" evidence="5">
    <location>
        <begin position="82"/>
        <end position="117"/>
    </location>
</feature>
<dbReference type="PANTHER" id="PTHR33823">
    <property type="entry name" value="RNA POLYMERASE-BINDING TRANSCRIPTION FACTOR DKSA-RELATED"/>
    <property type="match status" value="1"/>
</dbReference>
<dbReference type="PROSITE" id="PS01102">
    <property type="entry name" value="ZF_DKSA_1"/>
    <property type="match status" value="1"/>
</dbReference>
<dbReference type="InterPro" id="IPR000962">
    <property type="entry name" value="Znf_DskA_TraR"/>
</dbReference>
<dbReference type="InterPro" id="IPR020458">
    <property type="entry name" value="Znf_DskA_TraR_CS"/>
</dbReference>
<protein>
    <submittedName>
        <fullName evidence="6">RNA polymerase-binding transcription factor DksA</fullName>
    </submittedName>
</protein>
<accession>A0A1J5QZS6</accession>
<keyword evidence="2" id="KW-0863">Zinc-finger</keyword>
<name>A0A1J5QZS6_9ZZZZ</name>
<proteinExistence type="predicted"/>
<evidence type="ECO:0000256" key="3">
    <source>
        <dbReference type="ARBA" id="ARBA00022833"/>
    </source>
</evidence>
<evidence type="ECO:0000259" key="5">
    <source>
        <dbReference type="Pfam" id="PF01258"/>
    </source>
</evidence>
<keyword evidence="1" id="KW-0479">Metal-binding</keyword>
<dbReference type="SUPFAM" id="SSF57716">
    <property type="entry name" value="Glucocorticoid receptor-like (DNA-binding domain)"/>
    <property type="match status" value="1"/>
</dbReference>
<dbReference type="EMBL" id="MLJW01000929">
    <property type="protein sequence ID" value="OIQ81397.1"/>
    <property type="molecule type" value="Genomic_DNA"/>
</dbReference>
<evidence type="ECO:0000313" key="6">
    <source>
        <dbReference type="EMBL" id="OIQ81397.1"/>
    </source>
</evidence>
<dbReference type="GO" id="GO:0008270">
    <property type="term" value="F:zinc ion binding"/>
    <property type="evidence" value="ECO:0007669"/>
    <property type="project" value="UniProtKB-KW"/>
</dbReference>
<dbReference type="PROSITE" id="PS51128">
    <property type="entry name" value="ZF_DKSA_2"/>
    <property type="match status" value="1"/>
</dbReference>
<comment type="caution">
    <text evidence="6">The sequence shown here is derived from an EMBL/GenBank/DDBJ whole genome shotgun (WGS) entry which is preliminary data.</text>
</comment>
<sequence>MAPTPELTARLEAALHARRAELRDELARELHGDDGLLELRSHRDETDPEISDPLDAVDMAQAMRDDAEFARIDAALQRLAHGDYGVCSDCGEAIKDARLLAEPTAQRCTACQQRFEHTHR</sequence>
<organism evidence="6">
    <name type="scientific">mine drainage metagenome</name>
    <dbReference type="NCBI Taxonomy" id="410659"/>
    <lineage>
        <taxon>unclassified sequences</taxon>
        <taxon>metagenomes</taxon>
        <taxon>ecological metagenomes</taxon>
    </lineage>
</organism>